<sequence length="229" mass="25477">MSLTQTYVMASKVRVKLAKQAADPKSSLRLLVLQANMLDRLMDDITVNSKKSKPASKVTFSVPEKKREQQILLPLAGPNVTEYEVDSDSDSDSDDSDYISTGSDSDENVFDPEEDDYLSDSDDEEPIIMSATKHTPSKTLPVLESPSDRQLLIVLEEDEEEMPELTGLNSPSDSDSEDEISMPTYMLSRTNSPYYPVGLSKVDSTNVSVEDIDFKPQQESAAFSFNHVY</sequence>
<accession>A0AAX4H2X0</accession>
<dbReference type="GeneID" id="88171130"/>
<evidence type="ECO:0000313" key="2">
    <source>
        <dbReference type="EMBL" id="WPK22843.1"/>
    </source>
</evidence>
<reference evidence="2 3" key="1">
    <citation type="submission" date="2023-10" db="EMBL/GenBank/DDBJ databases">
        <title>Draft Genome Sequence of Candida saopaulonensis from a very Premature Infant with Sepsis.</title>
        <authorList>
            <person name="Ning Y."/>
            <person name="Dai R."/>
            <person name="Xiao M."/>
            <person name="Xu Y."/>
            <person name="Yan Q."/>
            <person name="Zhang L."/>
        </authorList>
    </citation>
    <scope>NUCLEOTIDE SEQUENCE [LARGE SCALE GENOMIC DNA]</scope>
    <source>
        <strain evidence="2 3">19XY460</strain>
    </source>
</reference>
<gene>
    <name evidence="2" type="ORF">PUMCH_000061</name>
</gene>
<keyword evidence="3" id="KW-1185">Reference proteome</keyword>
<proteinExistence type="predicted"/>
<evidence type="ECO:0000256" key="1">
    <source>
        <dbReference type="SAM" id="MobiDB-lite"/>
    </source>
</evidence>
<feature type="region of interest" description="Disordered" evidence="1">
    <location>
        <begin position="78"/>
        <end position="122"/>
    </location>
</feature>
<name>A0AAX4H2X0_9ASCO</name>
<feature type="compositionally biased region" description="Acidic residues" evidence="1">
    <location>
        <begin position="83"/>
        <end position="97"/>
    </location>
</feature>
<dbReference type="PANTHER" id="PTHR36826:SF1">
    <property type="entry name" value="PROTEIN ECM13"/>
    <property type="match status" value="1"/>
</dbReference>
<feature type="compositionally biased region" description="Acidic residues" evidence="1">
    <location>
        <begin position="104"/>
        <end position="122"/>
    </location>
</feature>
<dbReference type="Proteomes" id="UP001338582">
    <property type="component" value="Chromosome 1"/>
</dbReference>
<feature type="region of interest" description="Disordered" evidence="1">
    <location>
        <begin position="157"/>
        <end position="179"/>
    </location>
</feature>
<evidence type="ECO:0000313" key="3">
    <source>
        <dbReference type="Proteomes" id="UP001338582"/>
    </source>
</evidence>
<dbReference type="EMBL" id="CP138894">
    <property type="protein sequence ID" value="WPK22843.1"/>
    <property type="molecule type" value="Genomic_DNA"/>
</dbReference>
<organism evidence="2 3">
    <name type="scientific">Australozyma saopauloensis</name>
    <dbReference type="NCBI Taxonomy" id="291208"/>
    <lineage>
        <taxon>Eukaryota</taxon>
        <taxon>Fungi</taxon>
        <taxon>Dikarya</taxon>
        <taxon>Ascomycota</taxon>
        <taxon>Saccharomycotina</taxon>
        <taxon>Pichiomycetes</taxon>
        <taxon>Metschnikowiaceae</taxon>
        <taxon>Australozyma</taxon>
    </lineage>
</organism>
<dbReference type="InterPro" id="IPR037738">
    <property type="entry name" value="Ecm13-like"/>
</dbReference>
<dbReference type="KEGG" id="asau:88171130"/>
<dbReference type="AlphaFoldDB" id="A0AAX4H2X0"/>
<dbReference type="RefSeq" id="XP_062875230.1">
    <property type="nucleotide sequence ID" value="XM_063019160.1"/>
</dbReference>
<protein>
    <submittedName>
        <fullName evidence="2">Uncharacterized protein</fullName>
    </submittedName>
</protein>
<dbReference type="PANTHER" id="PTHR36826">
    <property type="entry name" value="PROTEIN ECM13"/>
    <property type="match status" value="1"/>
</dbReference>